<evidence type="ECO:0000256" key="1">
    <source>
        <dbReference type="SAM" id="MobiDB-lite"/>
    </source>
</evidence>
<reference evidence="2 3" key="1">
    <citation type="journal article" date="2023" name="Sci. Data">
        <title>Genome assembly of the Korean intertidal mud-creeper Batillaria attramentaria.</title>
        <authorList>
            <person name="Patra A.K."/>
            <person name="Ho P.T."/>
            <person name="Jun S."/>
            <person name="Lee S.J."/>
            <person name="Kim Y."/>
            <person name="Won Y.J."/>
        </authorList>
    </citation>
    <scope>NUCLEOTIDE SEQUENCE [LARGE SCALE GENOMIC DNA]</scope>
    <source>
        <strain evidence="2">Wonlab-2016</strain>
    </source>
</reference>
<dbReference type="Proteomes" id="UP001519460">
    <property type="component" value="Unassembled WGS sequence"/>
</dbReference>
<dbReference type="EMBL" id="JACVVK020000029">
    <property type="protein sequence ID" value="KAK7501776.1"/>
    <property type="molecule type" value="Genomic_DNA"/>
</dbReference>
<sequence length="140" mass="15254">MVAHKNITHVRKELNSAGLILQVTSAETGANSNRGSDQRSPMRALLDAYVTQKCLQETLNTGGNHSLLKHVGKQLTRSKTEKETLPGMIAPDPPPKNTRTSSISPVSQEAPVRSGKRPQSDMPDPDVYVISPNLDELQTM</sequence>
<proteinExistence type="predicted"/>
<organism evidence="2 3">
    <name type="scientific">Batillaria attramentaria</name>
    <dbReference type="NCBI Taxonomy" id="370345"/>
    <lineage>
        <taxon>Eukaryota</taxon>
        <taxon>Metazoa</taxon>
        <taxon>Spiralia</taxon>
        <taxon>Lophotrochozoa</taxon>
        <taxon>Mollusca</taxon>
        <taxon>Gastropoda</taxon>
        <taxon>Caenogastropoda</taxon>
        <taxon>Sorbeoconcha</taxon>
        <taxon>Cerithioidea</taxon>
        <taxon>Batillariidae</taxon>
        <taxon>Batillaria</taxon>
    </lineage>
</organism>
<evidence type="ECO:0000313" key="3">
    <source>
        <dbReference type="Proteomes" id="UP001519460"/>
    </source>
</evidence>
<gene>
    <name evidence="2" type="ORF">BaRGS_00006862</name>
</gene>
<name>A0ABD0LQN2_9CAEN</name>
<protein>
    <submittedName>
        <fullName evidence="2">Uncharacterized protein</fullName>
    </submittedName>
</protein>
<comment type="caution">
    <text evidence="2">The sequence shown here is derived from an EMBL/GenBank/DDBJ whole genome shotgun (WGS) entry which is preliminary data.</text>
</comment>
<keyword evidence="3" id="KW-1185">Reference proteome</keyword>
<dbReference type="AlphaFoldDB" id="A0ABD0LQN2"/>
<feature type="compositionally biased region" description="Polar residues" evidence="1">
    <location>
        <begin position="97"/>
        <end position="107"/>
    </location>
</feature>
<evidence type="ECO:0000313" key="2">
    <source>
        <dbReference type="EMBL" id="KAK7501776.1"/>
    </source>
</evidence>
<feature type="region of interest" description="Disordered" evidence="1">
    <location>
        <begin position="72"/>
        <end position="140"/>
    </location>
</feature>
<accession>A0ABD0LQN2</accession>